<feature type="domain" description="Hedgehog/Intein (Hint)" evidence="1">
    <location>
        <begin position="158"/>
        <end position="304"/>
    </location>
</feature>
<dbReference type="RefSeq" id="WP_160381941.1">
    <property type="nucleotide sequence ID" value="NZ_WNXQ01000003.1"/>
</dbReference>
<dbReference type="AlphaFoldDB" id="A0A844W4E4"/>
<evidence type="ECO:0000313" key="3">
    <source>
        <dbReference type="Proteomes" id="UP000443843"/>
    </source>
</evidence>
<reference evidence="2 3" key="1">
    <citation type="submission" date="2019-11" db="EMBL/GenBank/DDBJ databases">
        <title>Pseudooceanicola pacifica sp. nov., isolated from deep-sea sediment of the Pacific Ocean.</title>
        <authorList>
            <person name="Lyu L."/>
        </authorList>
    </citation>
    <scope>NUCLEOTIDE SEQUENCE [LARGE SCALE GENOMIC DNA]</scope>
    <source>
        <strain evidence="2 3">216_PA32_1</strain>
    </source>
</reference>
<comment type="caution">
    <text evidence="2">The sequence shown here is derived from an EMBL/GenBank/DDBJ whole genome shotgun (WGS) entry which is preliminary data.</text>
</comment>
<dbReference type="Proteomes" id="UP000443843">
    <property type="component" value="Unassembled WGS sequence"/>
</dbReference>
<dbReference type="InterPro" id="IPR028992">
    <property type="entry name" value="Hedgehog/Intein_dom"/>
</dbReference>
<dbReference type="Gene3D" id="2.170.16.10">
    <property type="entry name" value="Hedgehog/Intein (Hint) domain"/>
    <property type="match status" value="1"/>
</dbReference>
<dbReference type="InterPro" id="IPR036844">
    <property type="entry name" value="Hint_dom_sf"/>
</dbReference>
<evidence type="ECO:0000313" key="2">
    <source>
        <dbReference type="EMBL" id="MWB77671.1"/>
    </source>
</evidence>
<name>A0A844W4E4_9RHOB</name>
<gene>
    <name evidence="2" type="ORF">GLS40_06515</name>
</gene>
<accession>A0A844W4E4</accession>
<organism evidence="2 3">
    <name type="scientific">Pseudooceanicola pacificus</name>
    <dbReference type="NCBI Taxonomy" id="2676438"/>
    <lineage>
        <taxon>Bacteria</taxon>
        <taxon>Pseudomonadati</taxon>
        <taxon>Pseudomonadota</taxon>
        <taxon>Alphaproteobacteria</taxon>
        <taxon>Rhodobacterales</taxon>
        <taxon>Paracoccaceae</taxon>
        <taxon>Pseudooceanicola</taxon>
    </lineage>
</organism>
<sequence length="354" mass="38357">MGTGFRGTFVISWSQTEVDGLQGAPLDVLAAGASWAWSGEAVRIDGPSDLLQLGQSDEVTEIRQRAASKVRRLAGQALGQAHRLEDLPDDSTVRERGFLLTNGPQSFFATMIELGRGLPPLLMFLDQLPPRNAELWVVRTMLGRRRPEPDHAGQGGFICFTPGTLIRTPMGLRPVEALQEGDYVDTKDCGAQPVLWTGSRRLTGARLHAMPWLRPIRISAGAFGVARPDRAFMVSPEHRLLVQGPVARALFNTSEVLVAARDLLQGSAVARDMTLPEVTYIHLLLPAHQIIWANGIETESFHPANAALDQLGAGDRARLLSGMPSLGRDPASYGGFARRNLSAPEAAILLRDAA</sequence>
<dbReference type="Pfam" id="PF13403">
    <property type="entry name" value="Hint_2"/>
    <property type="match status" value="1"/>
</dbReference>
<evidence type="ECO:0000259" key="1">
    <source>
        <dbReference type="Pfam" id="PF13403"/>
    </source>
</evidence>
<protein>
    <submittedName>
        <fullName evidence="2">Hemolysin-type calcium-binding protein</fullName>
    </submittedName>
</protein>
<proteinExistence type="predicted"/>
<dbReference type="EMBL" id="WNXQ01000003">
    <property type="protein sequence ID" value="MWB77671.1"/>
    <property type="molecule type" value="Genomic_DNA"/>
</dbReference>
<dbReference type="SUPFAM" id="SSF51294">
    <property type="entry name" value="Hedgehog/intein (Hint) domain"/>
    <property type="match status" value="1"/>
</dbReference>
<keyword evidence="3" id="KW-1185">Reference proteome</keyword>